<feature type="compositionally biased region" description="Basic and acidic residues" evidence="1">
    <location>
        <begin position="175"/>
        <end position="184"/>
    </location>
</feature>
<gene>
    <name evidence="2" type="ORF">FOZ60_013092</name>
</gene>
<proteinExistence type="predicted"/>
<accession>A0A7J6PB58</accession>
<comment type="caution">
    <text evidence="2">The sequence shown here is derived from an EMBL/GenBank/DDBJ whole genome shotgun (WGS) entry which is preliminary data.</text>
</comment>
<feature type="region of interest" description="Disordered" evidence="1">
    <location>
        <begin position="166"/>
        <end position="202"/>
    </location>
</feature>
<feature type="region of interest" description="Disordered" evidence="1">
    <location>
        <begin position="43"/>
        <end position="63"/>
    </location>
</feature>
<feature type="compositionally biased region" description="Polar residues" evidence="1">
    <location>
        <begin position="185"/>
        <end position="202"/>
    </location>
</feature>
<name>A0A7J6PB58_PEROL</name>
<dbReference type="OrthoDB" id="338970at2759"/>
<dbReference type="AlphaFoldDB" id="A0A7J6PB58"/>
<dbReference type="EMBL" id="JABANP010000058">
    <property type="protein sequence ID" value="KAF4692611.1"/>
    <property type="molecule type" value="Genomic_DNA"/>
</dbReference>
<evidence type="ECO:0000256" key="1">
    <source>
        <dbReference type="SAM" id="MobiDB-lite"/>
    </source>
</evidence>
<evidence type="ECO:0000313" key="2">
    <source>
        <dbReference type="EMBL" id="KAF4692611.1"/>
    </source>
</evidence>
<protein>
    <submittedName>
        <fullName evidence="2">Uncharacterized protein</fullName>
    </submittedName>
</protein>
<dbReference type="Proteomes" id="UP000541610">
    <property type="component" value="Unassembled WGS sequence"/>
</dbReference>
<sequence>MPTAGTAVIDSSLSARLRGLCLYISRLVRPFWKTPLMSLQEVPVSGGTKRRRQDDEGHSGDTQTVLRPVLSLRQRQRAKHTVTGGLELLQLLGEGGGSRRAQATAELRKQQTDTLMSMRDMYFNTTLTNPEVCRPLVASLIQLGLLSEGTARRRFPALVPPMRNDLRLTAPGDEPDGRGIRRDSGTMNLTPASDSQQGFSTSWESMPTAADRYVKWTGVNPPATRNDVLGRSKGAANSLDLWLNKSR</sequence>
<evidence type="ECO:0000313" key="3">
    <source>
        <dbReference type="Proteomes" id="UP000541610"/>
    </source>
</evidence>
<dbReference type="Gene3D" id="1.20.58.1780">
    <property type="match status" value="1"/>
</dbReference>
<reference evidence="2 3" key="1">
    <citation type="submission" date="2020-04" db="EMBL/GenBank/DDBJ databases">
        <title>Perkinsus olseni comparative genomics.</title>
        <authorList>
            <person name="Bogema D.R."/>
        </authorList>
    </citation>
    <scope>NUCLEOTIDE SEQUENCE [LARGE SCALE GENOMIC DNA]</scope>
    <source>
        <strain evidence="2">00978-12</strain>
    </source>
</reference>
<organism evidence="2 3">
    <name type="scientific">Perkinsus olseni</name>
    <name type="common">Perkinsus atlanticus</name>
    <dbReference type="NCBI Taxonomy" id="32597"/>
    <lineage>
        <taxon>Eukaryota</taxon>
        <taxon>Sar</taxon>
        <taxon>Alveolata</taxon>
        <taxon>Perkinsozoa</taxon>
        <taxon>Perkinsea</taxon>
        <taxon>Perkinsida</taxon>
        <taxon>Perkinsidae</taxon>
        <taxon>Perkinsus</taxon>
    </lineage>
</organism>